<dbReference type="Proteomes" id="UP000646548">
    <property type="component" value="Unassembled WGS sequence"/>
</dbReference>
<protein>
    <submittedName>
        <fullName evidence="2">Uncharacterized protein</fullName>
    </submittedName>
</protein>
<evidence type="ECO:0000313" key="2">
    <source>
        <dbReference type="EMBL" id="KAF6724026.1"/>
    </source>
</evidence>
<evidence type="ECO:0000256" key="1">
    <source>
        <dbReference type="SAM" id="MobiDB-lite"/>
    </source>
</evidence>
<sequence length="108" mass="11918">MLDREHARARTDYLCVCVRAERSERGDADDPGASAAQSCAEQRRAAQSAPDLQASRGQKELLLRRRNSGAAGARILFHRCDNKALEIKASEIVGRREGPLLLQGQVYN</sequence>
<name>A0A834F791_ORYME</name>
<dbReference type="EMBL" id="WKFB01000405">
    <property type="protein sequence ID" value="KAF6724026.1"/>
    <property type="molecule type" value="Genomic_DNA"/>
</dbReference>
<evidence type="ECO:0000313" key="3">
    <source>
        <dbReference type="Proteomes" id="UP000646548"/>
    </source>
</evidence>
<dbReference type="AlphaFoldDB" id="A0A834F791"/>
<accession>A0A834F791</accession>
<feature type="region of interest" description="Disordered" evidence="1">
    <location>
        <begin position="23"/>
        <end position="58"/>
    </location>
</feature>
<reference evidence="2" key="1">
    <citation type="journal article" name="BMC Genomics">
        <title>Long-read sequencing and de novo genome assembly of marine medaka (Oryzias melastigma).</title>
        <authorList>
            <person name="Liang P."/>
            <person name="Saqib H.S.A."/>
            <person name="Ni X."/>
            <person name="Shen Y."/>
        </authorList>
    </citation>
    <scope>NUCLEOTIDE SEQUENCE</scope>
    <source>
        <strain evidence="2">Bigg-433</strain>
    </source>
</reference>
<comment type="caution">
    <text evidence="2">The sequence shown here is derived from an EMBL/GenBank/DDBJ whole genome shotgun (WGS) entry which is preliminary data.</text>
</comment>
<proteinExistence type="predicted"/>
<organism evidence="2 3">
    <name type="scientific">Oryzias melastigma</name>
    <name type="common">Marine medaka</name>
    <dbReference type="NCBI Taxonomy" id="30732"/>
    <lineage>
        <taxon>Eukaryota</taxon>
        <taxon>Metazoa</taxon>
        <taxon>Chordata</taxon>
        <taxon>Craniata</taxon>
        <taxon>Vertebrata</taxon>
        <taxon>Euteleostomi</taxon>
        <taxon>Actinopterygii</taxon>
        <taxon>Neopterygii</taxon>
        <taxon>Teleostei</taxon>
        <taxon>Neoteleostei</taxon>
        <taxon>Acanthomorphata</taxon>
        <taxon>Ovalentaria</taxon>
        <taxon>Atherinomorphae</taxon>
        <taxon>Beloniformes</taxon>
        <taxon>Adrianichthyidae</taxon>
        <taxon>Oryziinae</taxon>
        <taxon>Oryzias</taxon>
    </lineage>
</organism>
<gene>
    <name evidence="2" type="ORF">FQA47_005975</name>
</gene>